<gene>
    <name evidence="1" type="ORF">STIP28_11</name>
</gene>
<protein>
    <submittedName>
        <fullName evidence="1">Uncharacterized protein</fullName>
    </submittedName>
</protein>
<keyword evidence="2" id="KW-1185">Reference proteome</keyword>
<organism evidence="1 2">
    <name type="scientific">Synechococcus T7-like virus S-TIP28</name>
    <dbReference type="NCBI Taxonomy" id="1332140"/>
    <lineage>
        <taxon>Viruses</taxon>
        <taxon>Duplodnaviria</taxon>
        <taxon>Heunggongvirae</taxon>
        <taxon>Uroviricota</taxon>
        <taxon>Caudoviricetes</taxon>
        <taxon>Autographivirales</taxon>
        <taxon>Autographivirales incertae sedis</taxon>
        <taxon>Tiranvirus</taxon>
        <taxon>Tiranvirus STIP28</taxon>
    </lineage>
</organism>
<proteinExistence type="predicted"/>
<reference evidence="1" key="1">
    <citation type="submission" date="2021-08" db="EMBL/GenBank/DDBJ databases">
        <authorList>
            <person name="Shitrit D."/>
            <person name="Kirzner S."/>
            <person name="Dekel-Bird N.P."/>
            <person name="Avrani S."/>
            <person name="Sabehi G."/>
            <person name="Perkarsky I."/>
            <person name="Peleg M."/>
            <person name="Tahan R."/>
            <person name="Kondratyeva K."/>
            <person name="Lindell D."/>
        </authorList>
    </citation>
    <scope>NUCLEOTIDE SEQUENCE</scope>
</reference>
<accession>A0AAE8XEZ0</accession>
<sequence>MNHFTVTIKLDTLSDYPEEWIADLVVDALELDLGEQLRSISCSTDSVIAIPASGKPAKD</sequence>
<name>A0AAE8XEZ0_9CAUD</name>
<evidence type="ECO:0000313" key="2">
    <source>
        <dbReference type="Proteomes" id="UP000828768"/>
    </source>
</evidence>
<dbReference type="Proteomes" id="UP000828768">
    <property type="component" value="Segment"/>
</dbReference>
<evidence type="ECO:0000313" key="1">
    <source>
        <dbReference type="EMBL" id="UAW01053.1"/>
    </source>
</evidence>
<dbReference type="EMBL" id="MZ803112">
    <property type="protein sequence ID" value="UAW01053.1"/>
    <property type="molecule type" value="Genomic_DNA"/>
</dbReference>